<dbReference type="OrthoDB" id="3261928at2759"/>
<proteinExistence type="predicted"/>
<protein>
    <submittedName>
        <fullName evidence="2">Uncharacterized protein</fullName>
    </submittedName>
</protein>
<feature type="region of interest" description="Disordered" evidence="1">
    <location>
        <begin position="82"/>
        <end position="112"/>
    </location>
</feature>
<organism evidence="2 3">
    <name type="scientific">Paxillus involutus ATCC 200175</name>
    <dbReference type="NCBI Taxonomy" id="664439"/>
    <lineage>
        <taxon>Eukaryota</taxon>
        <taxon>Fungi</taxon>
        <taxon>Dikarya</taxon>
        <taxon>Basidiomycota</taxon>
        <taxon>Agaricomycotina</taxon>
        <taxon>Agaricomycetes</taxon>
        <taxon>Agaricomycetidae</taxon>
        <taxon>Boletales</taxon>
        <taxon>Paxilineae</taxon>
        <taxon>Paxillaceae</taxon>
        <taxon>Paxillus</taxon>
    </lineage>
</organism>
<keyword evidence="3" id="KW-1185">Reference proteome</keyword>
<reference evidence="2 3" key="1">
    <citation type="submission" date="2014-06" db="EMBL/GenBank/DDBJ databases">
        <authorList>
            <consortium name="DOE Joint Genome Institute"/>
            <person name="Kuo A."/>
            <person name="Kohler A."/>
            <person name="Nagy L.G."/>
            <person name="Floudas D."/>
            <person name="Copeland A."/>
            <person name="Barry K.W."/>
            <person name="Cichocki N."/>
            <person name="Veneault-Fourrey C."/>
            <person name="LaButti K."/>
            <person name="Lindquist E.A."/>
            <person name="Lipzen A."/>
            <person name="Lundell T."/>
            <person name="Morin E."/>
            <person name="Murat C."/>
            <person name="Sun H."/>
            <person name="Tunlid A."/>
            <person name="Henrissat B."/>
            <person name="Grigoriev I.V."/>
            <person name="Hibbett D.S."/>
            <person name="Martin F."/>
            <person name="Nordberg H.P."/>
            <person name="Cantor M.N."/>
            <person name="Hua S.X."/>
        </authorList>
    </citation>
    <scope>NUCLEOTIDE SEQUENCE [LARGE SCALE GENOMIC DNA]</scope>
    <source>
        <strain evidence="2 3">ATCC 200175</strain>
    </source>
</reference>
<feature type="compositionally biased region" description="Polar residues" evidence="1">
    <location>
        <begin position="82"/>
        <end position="98"/>
    </location>
</feature>
<evidence type="ECO:0000313" key="3">
    <source>
        <dbReference type="Proteomes" id="UP000053647"/>
    </source>
</evidence>
<name>A0A0C9T4E6_PAXIN</name>
<dbReference type="Proteomes" id="UP000053647">
    <property type="component" value="Unassembled WGS sequence"/>
</dbReference>
<feature type="region of interest" description="Disordered" evidence="1">
    <location>
        <begin position="16"/>
        <end position="57"/>
    </location>
</feature>
<reference evidence="3" key="2">
    <citation type="submission" date="2015-01" db="EMBL/GenBank/DDBJ databases">
        <title>Evolutionary Origins and Diversification of the Mycorrhizal Mutualists.</title>
        <authorList>
            <consortium name="DOE Joint Genome Institute"/>
            <consortium name="Mycorrhizal Genomics Consortium"/>
            <person name="Kohler A."/>
            <person name="Kuo A."/>
            <person name="Nagy L.G."/>
            <person name="Floudas D."/>
            <person name="Copeland A."/>
            <person name="Barry K.W."/>
            <person name="Cichocki N."/>
            <person name="Veneault-Fourrey C."/>
            <person name="LaButti K."/>
            <person name="Lindquist E.A."/>
            <person name="Lipzen A."/>
            <person name="Lundell T."/>
            <person name="Morin E."/>
            <person name="Murat C."/>
            <person name="Riley R."/>
            <person name="Ohm R."/>
            <person name="Sun H."/>
            <person name="Tunlid A."/>
            <person name="Henrissat B."/>
            <person name="Grigoriev I.V."/>
            <person name="Hibbett D.S."/>
            <person name="Martin F."/>
        </authorList>
    </citation>
    <scope>NUCLEOTIDE SEQUENCE [LARGE SCALE GENOMIC DNA]</scope>
    <source>
        <strain evidence="3">ATCC 200175</strain>
    </source>
</reference>
<feature type="compositionally biased region" description="Basic and acidic residues" evidence="1">
    <location>
        <begin position="29"/>
        <end position="38"/>
    </location>
</feature>
<dbReference type="HOGENOM" id="CLU_1403155_0_0_1"/>
<dbReference type="EMBL" id="KN820418">
    <property type="protein sequence ID" value="KIJ06258.1"/>
    <property type="molecule type" value="Genomic_DNA"/>
</dbReference>
<sequence length="190" mass="20541">MVSTENKLKMWAAAIDATKHEPPNTLDFDGLRDGRGDGGPKSQGRTGPRAGGSSPSSEVTTMLLASMIPLITSQLSSAAHNLPSLSHSNSEPLSTLTQPRREVSPPWSPVPASGSEVHICLQSFLEKKGINLLHSEQALIDYDLTPDIISEIPISRLCEVLGTVEGHAHKYQGFAKEWSERLESKCRCVS</sequence>
<evidence type="ECO:0000256" key="1">
    <source>
        <dbReference type="SAM" id="MobiDB-lite"/>
    </source>
</evidence>
<dbReference type="AlphaFoldDB" id="A0A0C9T4E6"/>
<evidence type="ECO:0000313" key="2">
    <source>
        <dbReference type="EMBL" id="KIJ06258.1"/>
    </source>
</evidence>
<accession>A0A0C9T4E6</accession>
<gene>
    <name evidence="2" type="ORF">PAXINDRAFT_20541</name>
</gene>